<protein>
    <recommendedName>
        <fullName evidence="3">Replication-relaxation</fullName>
    </recommendedName>
</protein>
<comment type="caution">
    <text evidence="1">The sequence shown here is derived from an EMBL/GenBank/DDBJ whole genome shotgun (WGS) entry which is preliminary data.</text>
</comment>
<sequence length="150" mass="16692">MSEMYVRSVEHSRAGNADLLTFDAEPACWRRFTGTGGEPIVLKPDVFVRVGVGDYELASFVEMDMGTESLPTIRRKCQVYLRYWRSGLEQQRYGVFPRVLWLVPNQHRVDGITTVLKRLARGAADSLFTVAPVESGAKLLTTLPGEGGSI</sequence>
<evidence type="ECO:0000313" key="1">
    <source>
        <dbReference type="EMBL" id="MBP2322679.1"/>
    </source>
</evidence>
<proteinExistence type="predicted"/>
<dbReference type="Proteomes" id="UP001519332">
    <property type="component" value="Unassembled WGS sequence"/>
</dbReference>
<dbReference type="Pfam" id="PF13814">
    <property type="entry name" value="Replic_Relax"/>
    <property type="match status" value="1"/>
</dbReference>
<dbReference type="EMBL" id="JAGINW010000001">
    <property type="protein sequence ID" value="MBP2322679.1"/>
    <property type="molecule type" value="Genomic_DNA"/>
</dbReference>
<reference evidence="1 2" key="1">
    <citation type="submission" date="2021-03" db="EMBL/GenBank/DDBJ databases">
        <title>Sequencing the genomes of 1000 actinobacteria strains.</title>
        <authorList>
            <person name="Klenk H.-P."/>
        </authorList>
    </citation>
    <scope>NUCLEOTIDE SEQUENCE [LARGE SCALE GENOMIC DNA]</scope>
    <source>
        <strain evidence="1 2">DSM 46670</strain>
    </source>
</reference>
<accession>A0ABS4TE41</accession>
<evidence type="ECO:0008006" key="3">
    <source>
        <dbReference type="Google" id="ProtNLM"/>
    </source>
</evidence>
<keyword evidence="2" id="KW-1185">Reference proteome</keyword>
<dbReference type="InterPro" id="IPR025855">
    <property type="entry name" value="Replic_Relax"/>
</dbReference>
<gene>
    <name evidence="1" type="ORF">JOF56_003064</name>
</gene>
<evidence type="ECO:0000313" key="2">
    <source>
        <dbReference type="Proteomes" id="UP001519332"/>
    </source>
</evidence>
<organism evidence="1 2">
    <name type="scientific">Kibdelosporangium banguiense</name>
    <dbReference type="NCBI Taxonomy" id="1365924"/>
    <lineage>
        <taxon>Bacteria</taxon>
        <taxon>Bacillati</taxon>
        <taxon>Actinomycetota</taxon>
        <taxon>Actinomycetes</taxon>
        <taxon>Pseudonocardiales</taxon>
        <taxon>Pseudonocardiaceae</taxon>
        <taxon>Kibdelosporangium</taxon>
    </lineage>
</organism>
<name>A0ABS4TE41_9PSEU</name>